<feature type="coiled-coil region" evidence="6">
    <location>
        <begin position="48"/>
        <end position="93"/>
    </location>
</feature>
<keyword evidence="4" id="KW-0808">Transferase</keyword>
<proteinExistence type="predicted"/>
<accession>A0AA86J390</accession>
<name>A0AA86J390_9BURK</name>
<dbReference type="Pfam" id="PF02518">
    <property type="entry name" value="HATPase_c"/>
    <property type="match status" value="1"/>
</dbReference>
<dbReference type="SUPFAM" id="SSF47384">
    <property type="entry name" value="Homodimeric domain of signal transducing histidine kinase"/>
    <property type="match status" value="1"/>
</dbReference>
<dbReference type="Gene3D" id="3.30.565.10">
    <property type="entry name" value="Histidine kinase-like ATPase, C-terminal domain"/>
    <property type="match status" value="1"/>
</dbReference>
<feature type="domain" description="Histidine kinase" evidence="7">
    <location>
        <begin position="118"/>
        <end position="325"/>
    </location>
</feature>
<dbReference type="RefSeq" id="WP_338284456.1">
    <property type="nucleotide sequence ID" value="NZ_AP028947.1"/>
</dbReference>
<keyword evidence="9" id="KW-1185">Reference proteome</keyword>
<evidence type="ECO:0000256" key="2">
    <source>
        <dbReference type="ARBA" id="ARBA00012438"/>
    </source>
</evidence>
<evidence type="ECO:0000256" key="3">
    <source>
        <dbReference type="ARBA" id="ARBA00022553"/>
    </source>
</evidence>
<evidence type="ECO:0000256" key="5">
    <source>
        <dbReference type="ARBA" id="ARBA00022777"/>
    </source>
</evidence>
<dbReference type="EC" id="2.7.13.3" evidence="2"/>
<dbReference type="KEGG" id="lto:RGQ30_24420"/>
<dbReference type="PROSITE" id="PS50109">
    <property type="entry name" value="HIS_KIN"/>
    <property type="match status" value="1"/>
</dbReference>
<dbReference type="Gene3D" id="1.10.287.130">
    <property type="match status" value="1"/>
</dbReference>
<keyword evidence="5" id="KW-0418">Kinase</keyword>
<dbReference type="InterPro" id="IPR050351">
    <property type="entry name" value="BphY/WalK/GraS-like"/>
</dbReference>
<dbReference type="InterPro" id="IPR003594">
    <property type="entry name" value="HATPase_dom"/>
</dbReference>
<dbReference type="Pfam" id="PF00512">
    <property type="entry name" value="HisKA"/>
    <property type="match status" value="1"/>
</dbReference>
<dbReference type="InterPro" id="IPR004358">
    <property type="entry name" value="Sig_transdc_His_kin-like_C"/>
</dbReference>
<dbReference type="Proteomes" id="UP001329151">
    <property type="component" value="Chromosome"/>
</dbReference>
<dbReference type="PANTHER" id="PTHR42878:SF15">
    <property type="entry name" value="BACTERIOPHYTOCHROME"/>
    <property type="match status" value="1"/>
</dbReference>
<reference evidence="8 9" key="1">
    <citation type="submission" date="2023-10" db="EMBL/GenBank/DDBJ databases">
        <title>Complete Genome Sequence of Limnobacter thiooxidans CS-K2T, Isolated from freshwater lake sediments in Bavaria, Germany.</title>
        <authorList>
            <person name="Naruki M."/>
            <person name="Watanabe A."/>
            <person name="Warashina T."/>
            <person name="Morita T."/>
            <person name="Arakawa K."/>
        </authorList>
    </citation>
    <scope>NUCLEOTIDE SEQUENCE [LARGE SCALE GENOMIC DNA]</scope>
    <source>
        <strain evidence="8 9">CS-K2</strain>
    </source>
</reference>
<dbReference type="CDD" id="cd00082">
    <property type="entry name" value="HisKA"/>
    <property type="match status" value="1"/>
</dbReference>
<evidence type="ECO:0000256" key="1">
    <source>
        <dbReference type="ARBA" id="ARBA00000085"/>
    </source>
</evidence>
<dbReference type="SUPFAM" id="SSF55874">
    <property type="entry name" value="ATPase domain of HSP90 chaperone/DNA topoisomerase II/histidine kinase"/>
    <property type="match status" value="1"/>
</dbReference>
<dbReference type="EMBL" id="AP028947">
    <property type="protein sequence ID" value="BET26941.1"/>
    <property type="molecule type" value="Genomic_DNA"/>
</dbReference>
<organism evidence="8 9">
    <name type="scientific">Limnobacter thiooxidans</name>
    <dbReference type="NCBI Taxonomy" id="131080"/>
    <lineage>
        <taxon>Bacteria</taxon>
        <taxon>Pseudomonadati</taxon>
        <taxon>Pseudomonadota</taxon>
        <taxon>Betaproteobacteria</taxon>
        <taxon>Burkholderiales</taxon>
        <taxon>Burkholderiaceae</taxon>
        <taxon>Limnobacter</taxon>
    </lineage>
</organism>
<dbReference type="SMART" id="SM00388">
    <property type="entry name" value="HisKA"/>
    <property type="match status" value="1"/>
</dbReference>
<dbReference type="GO" id="GO:0007234">
    <property type="term" value="P:osmosensory signaling via phosphorelay pathway"/>
    <property type="evidence" value="ECO:0007669"/>
    <property type="project" value="TreeGrafter"/>
</dbReference>
<keyword evidence="6" id="KW-0175">Coiled coil</keyword>
<comment type="catalytic activity">
    <reaction evidence="1">
        <text>ATP + protein L-histidine = ADP + protein N-phospho-L-histidine.</text>
        <dbReference type="EC" id="2.7.13.3"/>
    </reaction>
</comment>
<dbReference type="InterPro" id="IPR036097">
    <property type="entry name" value="HisK_dim/P_sf"/>
</dbReference>
<dbReference type="PRINTS" id="PR00344">
    <property type="entry name" value="BCTRLSENSOR"/>
</dbReference>
<evidence type="ECO:0000256" key="6">
    <source>
        <dbReference type="SAM" id="Coils"/>
    </source>
</evidence>
<dbReference type="GO" id="GO:0000155">
    <property type="term" value="F:phosphorelay sensor kinase activity"/>
    <property type="evidence" value="ECO:0007669"/>
    <property type="project" value="InterPro"/>
</dbReference>
<dbReference type="InterPro" id="IPR003661">
    <property type="entry name" value="HisK_dim/P_dom"/>
</dbReference>
<dbReference type="PANTHER" id="PTHR42878">
    <property type="entry name" value="TWO-COMPONENT HISTIDINE KINASE"/>
    <property type="match status" value="1"/>
</dbReference>
<dbReference type="InterPro" id="IPR036890">
    <property type="entry name" value="HATPase_C_sf"/>
</dbReference>
<evidence type="ECO:0000313" key="8">
    <source>
        <dbReference type="EMBL" id="BET26941.1"/>
    </source>
</evidence>
<sequence length="329" mass="37704">MLHLILRLLSFVTGQRLLTPEETARLQYDLMDLRTKQLAVENLSGQLRTELKRQQAQASERLQTEQAEHQLELTALRAEIKSLQVAYSQLDQSVDLETQRQMKENNDLLSQLNWLSGTIAHDFRAPLRAIDAYSFFLADELGDNTPPEASRLLEEIRRNGKRMGVLLDALIEYLRLGVCPLNIQTHDLRETLVQVVNEHFDFSPVSIEIEAQGLWQFDKPLMMRAFKELIDNAVKFSKDQPEARVKIRQASPNHLEIIDNGVGFSEEHQSQKFQLFHRMHGNDEFEGEGIGLATAERIVSRHHMTLTLTRVGNQTVANIQLPERTPRPG</sequence>
<gene>
    <name evidence="8" type="ORF">RGQ30_24420</name>
</gene>
<keyword evidence="3" id="KW-0597">Phosphoprotein</keyword>
<evidence type="ECO:0000313" key="9">
    <source>
        <dbReference type="Proteomes" id="UP001329151"/>
    </source>
</evidence>
<dbReference type="GO" id="GO:0000156">
    <property type="term" value="F:phosphorelay response regulator activity"/>
    <property type="evidence" value="ECO:0007669"/>
    <property type="project" value="TreeGrafter"/>
</dbReference>
<dbReference type="AlphaFoldDB" id="A0AA86J390"/>
<evidence type="ECO:0000256" key="4">
    <source>
        <dbReference type="ARBA" id="ARBA00022679"/>
    </source>
</evidence>
<dbReference type="InterPro" id="IPR005467">
    <property type="entry name" value="His_kinase_dom"/>
</dbReference>
<protein>
    <recommendedName>
        <fullName evidence="2">histidine kinase</fullName>
        <ecNumber evidence="2">2.7.13.3</ecNumber>
    </recommendedName>
</protein>
<dbReference type="SMART" id="SM00387">
    <property type="entry name" value="HATPase_c"/>
    <property type="match status" value="1"/>
</dbReference>
<evidence type="ECO:0000259" key="7">
    <source>
        <dbReference type="PROSITE" id="PS50109"/>
    </source>
</evidence>
<dbReference type="GO" id="GO:0030295">
    <property type="term" value="F:protein kinase activator activity"/>
    <property type="evidence" value="ECO:0007669"/>
    <property type="project" value="TreeGrafter"/>
</dbReference>